<evidence type="ECO:0000256" key="1">
    <source>
        <dbReference type="ARBA" id="ARBA00022574"/>
    </source>
</evidence>
<proteinExistence type="predicted"/>
<dbReference type="InterPro" id="IPR036322">
    <property type="entry name" value="WD40_repeat_dom_sf"/>
</dbReference>
<dbReference type="PROSITE" id="PS50082">
    <property type="entry name" value="WD_REPEATS_2"/>
    <property type="match status" value="1"/>
</dbReference>
<evidence type="ECO:0000313" key="4">
    <source>
        <dbReference type="EMBL" id="TID14891.1"/>
    </source>
</evidence>
<name>A0A4T0WVL5_9ASCO</name>
<dbReference type="STRING" id="52247.A0A4T0WVL5"/>
<dbReference type="SUPFAM" id="SSF50978">
    <property type="entry name" value="WD40 repeat-like"/>
    <property type="match status" value="1"/>
</dbReference>
<reference evidence="4 5" key="1">
    <citation type="journal article" date="2019" name="Front. Genet.">
        <title>Whole-Genome Sequencing of the Opportunistic Yeast Pathogen Candida inconspicua Uncovers Its Hybrid Origin.</title>
        <authorList>
            <person name="Mixao V."/>
            <person name="Hansen A.P."/>
            <person name="Saus E."/>
            <person name="Boekhout T."/>
            <person name="Lass-Florl C."/>
            <person name="Gabaldon T."/>
        </authorList>
    </citation>
    <scope>NUCLEOTIDE SEQUENCE [LARGE SCALE GENOMIC DNA]</scope>
    <source>
        <strain evidence="4 5">CBS 180</strain>
    </source>
</reference>
<keyword evidence="2" id="KW-0677">Repeat</keyword>
<organism evidence="4 5">
    <name type="scientific">Pichia inconspicua</name>
    <dbReference type="NCBI Taxonomy" id="52247"/>
    <lineage>
        <taxon>Eukaryota</taxon>
        <taxon>Fungi</taxon>
        <taxon>Dikarya</taxon>
        <taxon>Ascomycota</taxon>
        <taxon>Saccharomycotina</taxon>
        <taxon>Pichiomycetes</taxon>
        <taxon>Pichiales</taxon>
        <taxon>Pichiaceae</taxon>
        <taxon>Pichia</taxon>
    </lineage>
</organism>
<dbReference type="InterPro" id="IPR015943">
    <property type="entry name" value="WD40/YVTN_repeat-like_dom_sf"/>
</dbReference>
<dbReference type="OrthoDB" id="427795at2759"/>
<sequence length="222" mass="24336">MIRSIEVQGDSDPLNTVDVSPFQTFQFVTGSGSGKIHLFDIRSPNQPLMSNTTRHTEAITATKYSPHTAHTFPSASNDATVAVWTPTGEQASVEATKPVFVHKGHLLAVNDLSWCPTVIGMTPGTHKKSLLKPITLLYSGEQSNTDIPDSKVIEYSESNKVMVKPDDAKKDFLNVEVDATDPNKVLPVDSSEKNNDVDNLDFKDTDIDNEKIEVMLNEAPLL</sequence>
<comment type="caution">
    <text evidence="4">The sequence shown here is derived from an EMBL/GenBank/DDBJ whole genome shotgun (WGS) entry which is preliminary data.</text>
</comment>
<dbReference type="Proteomes" id="UP000307173">
    <property type="component" value="Unassembled WGS sequence"/>
</dbReference>
<evidence type="ECO:0000256" key="3">
    <source>
        <dbReference type="PROSITE-ProRule" id="PRU00221"/>
    </source>
</evidence>
<evidence type="ECO:0000256" key="2">
    <source>
        <dbReference type="ARBA" id="ARBA00022737"/>
    </source>
</evidence>
<gene>
    <name evidence="4" type="ORF">CANINC_004562</name>
</gene>
<evidence type="ECO:0000313" key="5">
    <source>
        <dbReference type="Proteomes" id="UP000307173"/>
    </source>
</evidence>
<protein>
    <submittedName>
        <fullName evidence="4">Uncharacterized protein</fullName>
    </submittedName>
</protein>
<keyword evidence="1 3" id="KW-0853">WD repeat</keyword>
<keyword evidence="5" id="KW-1185">Reference proteome</keyword>
<dbReference type="PANTHER" id="PTHR22850">
    <property type="entry name" value="WD40 REPEAT FAMILY"/>
    <property type="match status" value="1"/>
</dbReference>
<accession>A0A4T0WVL5</accession>
<dbReference type="Gene3D" id="2.130.10.10">
    <property type="entry name" value="YVTN repeat-like/Quinoprotein amine dehydrogenase"/>
    <property type="match status" value="1"/>
</dbReference>
<dbReference type="SMART" id="SM00320">
    <property type="entry name" value="WD40"/>
    <property type="match status" value="3"/>
</dbReference>
<dbReference type="EMBL" id="SELW01000657">
    <property type="protein sequence ID" value="TID14891.1"/>
    <property type="molecule type" value="Genomic_DNA"/>
</dbReference>
<dbReference type="InterPro" id="IPR050459">
    <property type="entry name" value="WD_repeat_RBAP46/RBAP48/MSI1"/>
</dbReference>
<dbReference type="InterPro" id="IPR001680">
    <property type="entry name" value="WD40_rpt"/>
</dbReference>
<feature type="repeat" description="WD" evidence="3">
    <location>
        <begin position="52"/>
        <end position="84"/>
    </location>
</feature>
<dbReference type="AlphaFoldDB" id="A0A4T0WVL5"/>